<sequence>MLGCFPLKIMNRFTRWPEAIPMPDKQAKTVWHTSSYHNQHRQAVRIRYFRPTIQIIRNENDLHVRLPKTNERFGRALSSAVYSLSKMPEKLGQVSKRFSFSPVKLEDHGQGRNQLQPSRNGLEISATIAQ</sequence>
<dbReference type="AlphaFoldDB" id="A0A448WSZ0"/>
<evidence type="ECO:0000313" key="2">
    <source>
        <dbReference type="EMBL" id="VEL19489.1"/>
    </source>
</evidence>
<protein>
    <submittedName>
        <fullName evidence="2">Uncharacterized protein</fullName>
    </submittedName>
</protein>
<comment type="caution">
    <text evidence="2">The sequence shown here is derived from an EMBL/GenBank/DDBJ whole genome shotgun (WGS) entry which is preliminary data.</text>
</comment>
<keyword evidence="3" id="KW-1185">Reference proteome</keyword>
<evidence type="ECO:0000313" key="3">
    <source>
        <dbReference type="Proteomes" id="UP000784294"/>
    </source>
</evidence>
<organism evidence="2 3">
    <name type="scientific">Protopolystoma xenopodis</name>
    <dbReference type="NCBI Taxonomy" id="117903"/>
    <lineage>
        <taxon>Eukaryota</taxon>
        <taxon>Metazoa</taxon>
        <taxon>Spiralia</taxon>
        <taxon>Lophotrochozoa</taxon>
        <taxon>Platyhelminthes</taxon>
        <taxon>Monogenea</taxon>
        <taxon>Polyopisthocotylea</taxon>
        <taxon>Polystomatidea</taxon>
        <taxon>Polystomatidae</taxon>
        <taxon>Protopolystoma</taxon>
    </lineage>
</organism>
<dbReference type="OrthoDB" id="8016172at2759"/>
<feature type="region of interest" description="Disordered" evidence="1">
    <location>
        <begin position="107"/>
        <end position="130"/>
    </location>
</feature>
<gene>
    <name evidence="2" type="ORF">PXEA_LOCUS12929</name>
</gene>
<reference evidence="2" key="1">
    <citation type="submission" date="2018-11" db="EMBL/GenBank/DDBJ databases">
        <authorList>
            <consortium name="Pathogen Informatics"/>
        </authorList>
    </citation>
    <scope>NUCLEOTIDE SEQUENCE</scope>
</reference>
<dbReference type="Proteomes" id="UP000784294">
    <property type="component" value="Unassembled WGS sequence"/>
</dbReference>
<evidence type="ECO:0000256" key="1">
    <source>
        <dbReference type="SAM" id="MobiDB-lite"/>
    </source>
</evidence>
<dbReference type="EMBL" id="CAAALY010041781">
    <property type="protein sequence ID" value="VEL19489.1"/>
    <property type="molecule type" value="Genomic_DNA"/>
</dbReference>
<proteinExistence type="predicted"/>
<accession>A0A448WSZ0</accession>
<name>A0A448WSZ0_9PLAT</name>